<protein>
    <submittedName>
        <fullName evidence="2">DUF2007 domain-containing protein</fullName>
    </submittedName>
</protein>
<dbReference type="Gene3D" id="3.30.70.790">
    <property type="entry name" value="UreE, C-terminal domain"/>
    <property type="match status" value="1"/>
</dbReference>
<dbReference type="Proteomes" id="UP001375370">
    <property type="component" value="Chromosome"/>
</dbReference>
<accession>A0ABZ2J5A0</accession>
<dbReference type="RefSeq" id="WP_338738919.1">
    <property type="nucleotide sequence ID" value="NZ_CP146612.1"/>
</dbReference>
<evidence type="ECO:0000259" key="1">
    <source>
        <dbReference type="Pfam" id="PF09413"/>
    </source>
</evidence>
<name>A0ABZ2J5A0_9CHLR</name>
<dbReference type="InterPro" id="IPR011322">
    <property type="entry name" value="N-reg_PII-like_a/b"/>
</dbReference>
<dbReference type="Pfam" id="PF09413">
    <property type="entry name" value="DUF2007"/>
    <property type="match status" value="1"/>
</dbReference>
<organism evidence="2 3">
    <name type="scientific">Candidatus Dehalogenimonas loeffleri</name>
    <dbReference type="NCBI Taxonomy" id="3127115"/>
    <lineage>
        <taxon>Bacteria</taxon>
        <taxon>Bacillati</taxon>
        <taxon>Chloroflexota</taxon>
        <taxon>Dehalococcoidia</taxon>
        <taxon>Dehalococcoidales</taxon>
        <taxon>Dehalococcoidaceae</taxon>
        <taxon>Dehalogenimonas</taxon>
    </lineage>
</organism>
<dbReference type="InterPro" id="IPR018551">
    <property type="entry name" value="DUF2007"/>
</dbReference>
<proteinExistence type="predicted"/>
<evidence type="ECO:0000313" key="2">
    <source>
        <dbReference type="EMBL" id="WWX26095.1"/>
    </source>
</evidence>
<keyword evidence="3" id="KW-1185">Reference proteome</keyword>
<evidence type="ECO:0000313" key="3">
    <source>
        <dbReference type="Proteomes" id="UP001375370"/>
    </source>
</evidence>
<sequence>MADNEWVAAATADNEFAATLWRDILVDSGIPAYIESSGSATFLQVASALMPRRVMVPQEKLEEARAVLADIEEVDTPPVESDEADDA</sequence>
<dbReference type="SUPFAM" id="SSF54913">
    <property type="entry name" value="GlnB-like"/>
    <property type="match status" value="1"/>
</dbReference>
<dbReference type="EMBL" id="CP146612">
    <property type="protein sequence ID" value="WWX26095.1"/>
    <property type="molecule type" value="Genomic_DNA"/>
</dbReference>
<gene>
    <name evidence="2" type="ORF">V8247_03770</name>
</gene>
<feature type="domain" description="DUF2007" evidence="1">
    <location>
        <begin position="6"/>
        <end position="72"/>
    </location>
</feature>
<reference evidence="2 3" key="1">
    <citation type="submission" date="2024-03" db="EMBL/GenBank/DDBJ databases">
        <title>A Dehalogenimonas Isolated from Estuarine Sediments Dihaloeliminates Chlorinated Alkanes.</title>
        <authorList>
            <person name="Yang Y."/>
            <person name="Wang H."/>
        </authorList>
    </citation>
    <scope>NUCLEOTIDE SEQUENCE [LARGE SCALE GENOMIC DNA]</scope>
    <source>
        <strain evidence="2 3">W</strain>
    </source>
</reference>